<feature type="signal peptide" evidence="2">
    <location>
        <begin position="1"/>
        <end position="21"/>
    </location>
</feature>
<evidence type="ECO:0000313" key="4">
    <source>
        <dbReference type="Proteomes" id="UP000800038"/>
    </source>
</evidence>
<name>A0A6A5SHI0_9PLEO</name>
<feature type="transmembrane region" description="Helical" evidence="1">
    <location>
        <begin position="54"/>
        <end position="73"/>
    </location>
</feature>
<sequence length="130" mass="15015">MGVTFFLIPLLLCLCAYSIDAFPLSTCLVPQCAPLHLRSSTHYNLLSPGWSNEAILTLVGVCVAVVGIFTGLVTSSSKLREWLYVPFRYCLKLVRHARLRRQDDARRRLQEGYSEYLKFNEFLELRRSWQ</sequence>
<gene>
    <name evidence="3" type="ORF">EJ02DRAFT_457182</name>
</gene>
<evidence type="ECO:0000256" key="2">
    <source>
        <dbReference type="SAM" id="SignalP"/>
    </source>
</evidence>
<keyword evidence="1" id="KW-1133">Transmembrane helix</keyword>
<evidence type="ECO:0000313" key="3">
    <source>
        <dbReference type="EMBL" id="KAF1939134.1"/>
    </source>
</evidence>
<dbReference type="Proteomes" id="UP000800038">
    <property type="component" value="Unassembled WGS sequence"/>
</dbReference>
<reference evidence="3" key="1">
    <citation type="journal article" date="2020" name="Stud. Mycol.">
        <title>101 Dothideomycetes genomes: a test case for predicting lifestyles and emergence of pathogens.</title>
        <authorList>
            <person name="Haridas S."/>
            <person name="Albert R."/>
            <person name="Binder M."/>
            <person name="Bloem J."/>
            <person name="Labutti K."/>
            <person name="Salamov A."/>
            <person name="Andreopoulos B."/>
            <person name="Baker S."/>
            <person name="Barry K."/>
            <person name="Bills G."/>
            <person name="Bluhm B."/>
            <person name="Cannon C."/>
            <person name="Castanera R."/>
            <person name="Culley D."/>
            <person name="Daum C."/>
            <person name="Ezra D."/>
            <person name="Gonzalez J."/>
            <person name="Henrissat B."/>
            <person name="Kuo A."/>
            <person name="Liang C."/>
            <person name="Lipzen A."/>
            <person name="Lutzoni F."/>
            <person name="Magnuson J."/>
            <person name="Mondo S."/>
            <person name="Nolan M."/>
            <person name="Ohm R."/>
            <person name="Pangilinan J."/>
            <person name="Park H.-J."/>
            <person name="Ramirez L."/>
            <person name="Alfaro M."/>
            <person name="Sun H."/>
            <person name="Tritt A."/>
            <person name="Yoshinaga Y."/>
            <person name="Zwiers L.-H."/>
            <person name="Turgeon B."/>
            <person name="Goodwin S."/>
            <person name="Spatafora J."/>
            <person name="Crous P."/>
            <person name="Grigoriev I."/>
        </authorList>
    </citation>
    <scope>NUCLEOTIDE SEQUENCE</scope>
    <source>
        <strain evidence="3">CBS 161.51</strain>
    </source>
</reference>
<keyword evidence="4" id="KW-1185">Reference proteome</keyword>
<dbReference type="EMBL" id="ML976087">
    <property type="protein sequence ID" value="KAF1939134.1"/>
    <property type="molecule type" value="Genomic_DNA"/>
</dbReference>
<keyword evidence="1" id="KW-0812">Transmembrane</keyword>
<protein>
    <submittedName>
        <fullName evidence="3">Uncharacterized protein</fullName>
    </submittedName>
</protein>
<keyword evidence="2" id="KW-0732">Signal</keyword>
<dbReference type="OrthoDB" id="3689405at2759"/>
<accession>A0A6A5SHI0</accession>
<evidence type="ECO:0000256" key="1">
    <source>
        <dbReference type="SAM" id="Phobius"/>
    </source>
</evidence>
<organism evidence="3 4">
    <name type="scientific">Clathrospora elynae</name>
    <dbReference type="NCBI Taxonomy" id="706981"/>
    <lineage>
        <taxon>Eukaryota</taxon>
        <taxon>Fungi</taxon>
        <taxon>Dikarya</taxon>
        <taxon>Ascomycota</taxon>
        <taxon>Pezizomycotina</taxon>
        <taxon>Dothideomycetes</taxon>
        <taxon>Pleosporomycetidae</taxon>
        <taxon>Pleosporales</taxon>
        <taxon>Diademaceae</taxon>
        <taxon>Clathrospora</taxon>
    </lineage>
</organism>
<keyword evidence="1" id="KW-0472">Membrane</keyword>
<feature type="chain" id="PRO_5025658866" evidence="2">
    <location>
        <begin position="22"/>
        <end position="130"/>
    </location>
</feature>
<proteinExistence type="predicted"/>
<dbReference type="AlphaFoldDB" id="A0A6A5SHI0"/>